<keyword evidence="4" id="KW-1185">Reference proteome</keyword>
<accession>M3DF23</accession>
<keyword evidence="2" id="KW-0812">Transmembrane</keyword>
<feature type="transmembrane region" description="Helical" evidence="2">
    <location>
        <begin position="17"/>
        <end position="46"/>
    </location>
</feature>
<keyword evidence="2" id="KW-0472">Membrane</keyword>
<protein>
    <submittedName>
        <fullName evidence="3">Uncharacterized protein</fullName>
    </submittedName>
</protein>
<dbReference type="HOGENOM" id="CLU_116849_1_1_1"/>
<dbReference type="eggNOG" id="ENOG502SU96">
    <property type="taxonomic scope" value="Eukaryota"/>
</dbReference>
<name>M3DF23_SPHMS</name>
<evidence type="ECO:0000313" key="3">
    <source>
        <dbReference type="EMBL" id="EMF16124.1"/>
    </source>
</evidence>
<feature type="region of interest" description="Disordered" evidence="1">
    <location>
        <begin position="59"/>
        <end position="98"/>
    </location>
</feature>
<evidence type="ECO:0000256" key="2">
    <source>
        <dbReference type="SAM" id="Phobius"/>
    </source>
</evidence>
<reference evidence="3 4" key="1">
    <citation type="journal article" date="2012" name="PLoS Pathog.">
        <title>Diverse lifestyles and strategies of plant pathogenesis encoded in the genomes of eighteen Dothideomycetes fungi.</title>
        <authorList>
            <person name="Ohm R.A."/>
            <person name="Feau N."/>
            <person name="Henrissat B."/>
            <person name="Schoch C.L."/>
            <person name="Horwitz B.A."/>
            <person name="Barry K.W."/>
            <person name="Condon B.J."/>
            <person name="Copeland A.C."/>
            <person name="Dhillon B."/>
            <person name="Glaser F."/>
            <person name="Hesse C.N."/>
            <person name="Kosti I."/>
            <person name="LaButti K."/>
            <person name="Lindquist E.A."/>
            <person name="Lucas S."/>
            <person name="Salamov A.A."/>
            <person name="Bradshaw R.E."/>
            <person name="Ciuffetti L."/>
            <person name="Hamelin R.C."/>
            <person name="Kema G.H.J."/>
            <person name="Lawrence C."/>
            <person name="Scott J.A."/>
            <person name="Spatafora J.W."/>
            <person name="Turgeon B.G."/>
            <person name="de Wit P.J.G.M."/>
            <person name="Zhong S."/>
            <person name="Goodwin S.B."/>
            <person name="Grigoriev I.V."/>
        </authorList>
    </citation>
    <scope>NUCLEOTIDE SEQUENCE [LARGE SCALE GENOMIC DNA]</scope>
    <source>
        <strain evidence="3 4">SO2202</strain>
    </source>
</reference>
<organism evidence="3 4">
    <name type="scientific">Sphaerulina musiva (strain SO2202)</name>
    <name type="common">Poplar stem canker fungus</name>
    <name type="synonym">Septoria musiva</name>
    <dbReference type="NCBI Taxonomy" id="692275"/>
    <lineage>
        <taxon>Eukaryota</taxon>
        <taxon>Fungi</taxon>
        <taxon>Dikarya</taxon>
        <taxon>Ascomycota</taxon>
        <taxon>Pezizomycotina</taxon>
        <taxon>Dothideomycetes</taxon>
        <taxon>Dothideomycetidae</taxon>
        <taxon>Mycosphaerellales</taxon>
        <taxon>Mycosphaerellaceae</taxon>
        <taxon>Sphaerulina</taxon>
    </lineage>
</organism>
<dbReference type="RefSeq" id="XP_016764245.1">
    <property type="nucleotide sequence ID" value="XM_016904521.1"/>
</dbReference>
<keyword evidence="2" id="KW-1133">Transmembrane helix</keyword>
<dbReference type="AlphaFoldDB" id="M3DF23"/>
<dbReference type="OMA" id="TIVPWAF"/>
<sequence>MGVFSILPESLQTVELWISRCALMFALLVIGPWLAFILYDILLYIWRTATWRIPYIGGRARGKQRPRAPSLTARPSGHKRQLSFISQNSPRAPSKLRE</sequence>
<proteinExistence type="predicted"/>
<dbReference type="Proteomes" id="UP000016931">
    <property type="component" value="Unassembled WGS sequence"/>
</dbReference>
<evidence type="ECO:0000313" key="4">
    <source>
        <dbReference type="Proteomes" id="UP000016931"/>
    </source>
</evidence>
<evidence type="ECO:0000256" key="1">
    <source>
        <dbReference type="SAM" id="MobiDB-lite"/>
    </source>
</evidence>
<dbReference type="EMBL" id="KB456261">
    <property type="protein sequence ID" value="EMF16124.1"/>
    <property type="molecule type" value="Genomic_DNA"/>
</dbReference>
<dbReference type="GeneID" id="27901658"/>
<dbReference type="OrthoDB" id="5309803at2759"/>
<gene>
    <name evidence="3" type="ORF">SEPMUDRAFT_147779</name>
</gene>